<comment type="caution">
    <text evidence="4">The sequence shown here is derived from an EMBL/GenBank/DDBJ whole genome shotgun (WGS) entry which is preliminary data.</text>
</comment>
<dbReference type="EMBL" id="JAHQIW010007405">
    <property type="protein sequence ID" value="KAJ1374163.1"/>
    <property type="molecule type" value="Genomic_DNA"/>
</dbReference>
<dbReference type="GO" id="GO:0005730">
    <property type="term" value="C:nucleolus"/>
    <property type="evidence" value="ECO:0007669"/>
    <property type="project" value="InterPro"/>
</dbReference>
<feature type="region of interest" description="Disordered" evidence="3">
    <location>
        <begin position="463"/>
        <end position="498"/>
    </location>
</feature>
<protein>
    <submittedName>
        <fullName evidence="4">Uncharacterized protein</fullName>
    </submittedName>
</protein>
<name>A0AAD5RDQ8_PARTN</name>
<evidence type="ECO:0000256" key="2">
    <source>
        <dbReference type="ARBA" id="ARBA00023242"/>
    </source>
</evidence>
<dbReference type="AlphaFoldDB" id="A0AAD5RDQ8"/>
<dbReference type="InterPro" id="IPR007015">
    <property type="entry name" value="DNA_pol_V/MYBBP1A"/>
</dbReference>
<dbReference type="Proteomes" id="UP001196413">
    <property type="component" value="Unassembled WGS sequence"/>
</dbReference>
<evidence type="ECO:0000256" key="3">
    <source>
        <dbReference type="SAM" id="MobiDB-lite"/>
    </source>
</evidence>
<dbReference type="PANTHER" id="PTHR13213">
    <property type="entry name" value="MYB-BINDING PROTEIN 1A FAMILY MEMBER"/>
    <property type="match status" value="1"/>
</dbReference>
<feature type="compositionally biased region" description="Polar residues" evidence="3">
    <location>
        <begin position="467"/>
        <end position="477"/>
    </location>
</feature>
<evidence type="ECO:0000256" key="1">
    <source>
        <dbReference type="ARBA" id="ARBA00004123"/>
    </source>
</evidence>
<organism evidence="4 5">
    <name type="scientific">Parelaphostrongylus tenuis</name>
    <name type="common">Meningeal worm</name>
    <dbReference type="NCBI Taxonomy" id="148309"/>
    <lineage>
        <taxon>Eukaryota</taxon>
        <taxon>Metazoa</taxon>
        <taxon>Ecdysozoa</taxon>
        <taxon>Nematoda</taxon>
        <taxon>Chromadorea</taxon>
        <taxon>Rhabditida</taxon>
        <taxon>Rhabditina</taxon>
        <taxon>Rhabditomorpha</taxon>
        <taxon>Strongyloidea</taxon>
        <taxon>Metastrongylidae</taxon>
        <taxon>Parelaphostrongylus</taxon>
    </lineage>
</organism>
<dbReference type="GO" id="GO:0003723">
    <property type="term" value="F:RNA binding"/>
    <property type="evidence" value="ECO:0007669"/>
    <property type="project" value="TreeGrafter"/>
</dbReference>
<feature type="region of interest" description="Disordered" evidence="3">
    <location>
        <begin position="511"/>
        <end position="532"/>
    </location>
</feature>
<dbReference type="GO" id="GO:0043565">
    <property type="term" value="F:sequence-specific DNA binding"/>
    <property type="evidence" value="ECO:0007669"/>
    <property type="project" value="TreeGrafter"/>
</dbReference>
<evidence type="ECO:0000313" key="4">
    <source>
        <dbReference type="EMBL" id="KAJ1374163.1"/>
    </source>
</evidence>
<dbReference type="PANTHER" id="PTHR13213:SF2">
    <property type="entry name" value="MYB-BINDING PROTEIN 1A"/>
    <property type="match status" value="1"/>
</dbReference>
<proteinExistence type="predicted"/>
<dbReference type="GO" id="GO:0003714">
    <property type="term" value="F:transcription corepressor activity"/>
    <property type="evidence" value="ECO:0007669"/>
    <property type="project" value="TreeGrafter"/>
</dbReference>
<keyword evidence="2" id="KW-0539">Nucleus</keyword>
<dbReference type="Pfam" id="PF04931">
    <property type="entry name" value="DNA_pol_phi"/>
    <property type="match status" value="1"/>
</dbReference>
<sequence length="858" mass="95877">MYPETSVVLIEHELEIYRACPHLGMSVAQIVADIADKVDKKVFKTQVLPLIKDYVESALTRSSVEFVYLALLLKDRFPSYIAEIVSFVEKDGSCRFSESDLAFLLLTVKKCDSSALEPFLKLLLASSRQSGLFSVVYRNVVEKWCTSGDELKVLERIFYAAKLTLSSCDEAHKEILTVFSPFLLKRIVQVAHGKRNAQNRILREKIVDFCKFVETFLSSTEDDSGLLEVIELLDTTESFDSLTGSDLIVHLIERLSQDGVAKWMQQSADKAWSLRYVCTAFPHWSNDTKVEAISTLLQRPRSEELQHAVGNCISSLFKMKVRAGAWVSVSLVDGGEDVLRQVVKTILGKHVVKKAIKKLDGSICYKKTLLVFWMCLNLWSKAASSDEISEGYSSNAEELFMVVRDGEESLKVLLDQLMALLSEPLKYHRTVVYYVFVHCLEYIKDEHIYHIIQTLMMNDEQLIDGQGSDTSSSSNEDNGVHEHAGDMGSESDSSNNDEVMDTETLNRLESSLGKGAVKRKSDAIDEEESDMSDVGDAEMFEMDDRLAAAFKSLVPKKENKLTAQLASAFRLKLADLLLFALSSSSTPATVKIHMTVPLLKLAKLQLKQNPESQNFRKTKSLLKIISHLKKIHMTDEEVVSLLDQLVEECVGISNPVLVSTAAALSSFVFSLGISSDGIHSETVLSAFVGLFERFMTQEDGLIGSELAVAAIVKHPEAFVSKSKVFLLAGFNEEYRIFRRTEALLCLSTIMGKNVLCKVPVEKSVVKGIAKASSRYFSASLSHPETIKPRFFASVLKLLLSVTKGVPDEYKYLLQKYLTECLTEDERWIEVSKRIHSASQQVCGKSPASVLRQIRKSLA</sequence>
<evidence type="ECO:0000313" key="5">
    <source>
        <dbReference type="Proteomes" id="UP001196413"/>
    </source>
</evidence>
<accession>A0AAD5RDQ8</accession>
<reference evidence="4" key="1">
    <citation type="submission" date="2021-06" db="EMBL/GenBank/DDBJ databases">
        <title>Parelaphostrongylus tenuis whole genome reference sequence.</title>
        <authorList>
            <person name="Garwood T.J."/>
            <person name="Larsen P.A."/>
            <person name="Fountain-Jones N.M."/>
            <person name="Garbe J.R."/>
            <person name="Macchietto M.G."/>
            <person name="Kania S.A."/>
            <person name="Gerhold R.W."/>
            <person name="Richards J.E."/>
            <person name="Wolf T.M."/>
        </authorList>
    </citation>
    <scope>NUCLEOTIDE SEQUENCE</scope>
    <source>
        <strain evidence="4">MNPRO001-30</strain>
        <tissue evidence="4">Meninges</tissue>
    </source>
</reference>
<comment type="subcellular location">
    <subcellularLocation>
        <location evidence="1">Nucleus</location>
    </subcellularLocation>
</comment>
<gene>
    <name evidence="4" type="ORF">KIN20_036789</name>
</gene>
<keyword evidence="5" id="KW-1185">Reference proteome</keyword>